<gene>
    <name evidence="1" type="ORF">JTE90_010318</name>
</gene>
<comment type="caution">
    <text evidence="1">The sequence shown here is derived from an EMBL/GenBank/DDBJ whole genome shotgun (WGS) entry which is preliminary data.</text>
</comment>
<accession>A0AAV6V5B0</accession>
<proteinExistence type="predicted"/>
<organism evidence="1 2">
    <name type="scientific">Oedothorax gibbosus</name>
    <dbReference type="NCBI Taxonomy" id="931172"/>
    <lineage>
        <taxon>Eukaryota</taxon>
        <taxon>Metazoa</taxon>
        <taxon>Ecdysozoa</taxon>
        <taxon>Arthropoda</taxon>
        <taxon>Chelicerata</taxon>
        <taxon>Arachnida</taxon>
        <taxon>Araneae</taxon>
        <taxon>Araneomorphae</taxon>
        <taxon>Entelegynae</taxon>
        <taxon>Araneoidea</taxon>
        <taxon>Linyphiidae</taxon>
        <taxon>Erigoninae</taxon>
        <taxon>Oedothorax</taxon>
    </lineage>
</organism>
<dbReference type="Proteomes" id="UP000827092">
    <property type="component" value="Unassembled WGS sequence"/>
</dbReference>
<keyword evidence="2" id="KW-1185">Reference proteome</keyword>
<evidence type="ECO:0000313" key="1">
    <source>
        <dbReference type="EMBL" id="KAG8190893.1"/>
    </source>
</evidence>
<reference evidence="1 2" key="1">
    <citation type="journal article" date="2022" name="Nat. Ecol. Evol.">
        <title>A masculinizing supergene underlies an exaggerated male reproductive morph in a spider.</title>
        <authorList>
            <person name="Hendrickx F."/>
            <person name="De Corte Z."/>
            <person name="Sonet G."/>
            <person name="Van Belleghem S.M."/>
            <person name="Kostlbacher S."/>
            <person name="Vangestel C."/>
        </authorList>
    </citation>
    <scope>NUCLEOTIDE SEQUENCE [LARGE SCALE GENOMIC DNA]</scope>
    <source>
        <strain evidence="1">W744_W776</strain>
    </source>
</reference>
<name>A0AAV6V5B0_9ARAC</name>
<evidence type="ECO:0000313" key="2">
    <source>
        <dbReference type="Proteomes" id="UP000827092"/>
    </source>
</evidence>
<dbReference type="AlphaFoldDB" id="A0AAV6V5B0"/>
<sequence length="79" mass="8903">MDCSIETVSRRDLNGNHPPSHITQWLGILENKECDIRNDGPLWAETSSTCSVIFQSVVVNPEGKFLSSQNKQVRDMGRE</sequence>
<dbReference type="EMBL" id="JAFNEN010000172">
    <property type="protein sequence ID" value="KAG8190893.1"/>
    <property type="molecule type" value="Genomic_DNA"/>
</dbReference>
<protein>
    <submittedName>
        <fullName evidence="1">Uncharacterized protein</fullName>
    </submittedName>
</protein>